<accession>A0ABV8CGX8</accession>
<sequence length="58" mass="6951">MSLRINNNELGESRLGAIAEKHFYETLDKGLAEECDYLINWKSQEFWWQFFRLSTTYG</sequence>
<reference evidence="2" key="1">
    <citation type="journal article" date="2019" name="Int. J. Syst. Evol. Microbiol.">
        <title>The Global Catalogue of Microorganisms (GCM) 10K type strain sequencing project: providing services to taxonomists for standard genome sequencing and annotation.</title>
        <authorList>
            <consortium name="The Broad Institute Genomics Platform"/>
            <consortium name="The Broad Institute Genome Sequencing Center for Infectious Disease"/>
            <person name="Wu L."/>
            <person name="Ma J."/>
        </authorList>
    </citation>
    <scope>NUCLEOTIDE SEQUENCE [LARGE SCALE GENOMIC DNA]</scope>
    <source>
        <strain evidence="2">CCUG 59858</strain>
    </source>
</reference>
<dbReference type="RefSeq" id="WP_382343673.1">
    <property type="nucleotide sequence ID" value="NZ_JBHSAB010000023.1"/>
</dbReference>
<name>A0ABV8CGX8_9GAMM</name>
<keyword evidence="2" id="KW-1185">Reference proteome</keyword>
<evidence type="ECO:0000313" key="2">
    <source>
        <dbReference type="Proteomes" id="UP001595758"/>
    </source>
</evidence>
<organism evidence="1 2">
    <name type="scientific">Legionella dresdenensis</name>
    <dbReference type="NCBI Taxonomy" id="450200"/>
    <lineage>
        <taxon>Bacteria</taxon>
        <taxon>Pseudomonadati</taxon>
        <taxon>Pseudomonadota</taxon>
        <taxon>Gammaproteobacteria</taxon>
        <taxon>Legionellales</taxon>
        <taxon>Legionellaceae</taxon>
        <taxon>Legionella</taxon>
    </lineage>
</organism>
<evidence type="ECO:0000313" key="1">
    <source>
        <dbReference type="EMBL" id="MFC3909449.1"/>
    </source>
</evidence>
<gene>
    <name evidence="1" type="ORF">ACFORL_10240</name>
</gene>
<proteinExistence type="predicted"/>
<comment type="caution">
    <text evidence="1">The sequence shown here is derived from an EMBL/GenBank/DDBJ whole genome shotgun (WGS) entry which is preliminary data.</text>
</comment>
<dbReference type="Proteomes" id="UP001595758">
    <property type="component" value="Unassembled WGS sequence"/>
</dbReference>
<protein>
    <submittedName>
        <fullName evidence="1">Uncharacterized protein</fullName>
    </submittedName>
</protein>
<dbReference type="EMBL" id="JBHSAB010000023">
    <property type="protein sequence ID" value="MFC3909449.1"/>
    <property type="molecule type" value="Genomic_DNA"/>
</dbReference>